<dbReference type="Proteomes" id="UP000595362">
    <property type="component" value="Chromosome"/>
</dbReference>
<dbReference type="InterPro" id="IPR016035">
    <property type="entry name" value="Acyl_Trfase/lysoPLipase"/>
</dbReference>
<dbReference type="SUPFAM" id="SSF52151">
    <property type="entry name" value="FabD/lysophospholipase-like"/>
    <property type="match status" value="1"/>
</dbReference>
<evidence type="ECO:0000313" key="1">
    <source>
        <dbReference type="EMBL" id="QQG37239.1"/>
    </source>
</evidence>
<organism evidence="1 2">
    <name type="scientific">Micavibrio aeruginosavorus</name>
    <dbReference type="NCBI Taxonomy" id="349221"/>
    <lineage>
        <taxon>Bacteria</taxon>
        <taxon>Pseudomonadati</taxon>
        <taxon>Bdellovibrionota</taxon>
        <taxon>Bdellovibrionia</taxon>
        <taxon>Bdellovibrionales</taxon>
        <taxon>Pseudobdellovibrionaceae</taxon>
        <taxon>Micavibrio</taxon>
    </lineage>
</organism>
<accession>A0A7T5R4G1</accession>
<evidence type="ECO:0008006" key="3">
    <source>
        <dbReference type="Google" id="ProtNLM"/>
    </source>
</evidence>
<evidence type="ECO:0000313" key="2">
    <source>
        <dbReference type="Proteomes" id="UP000595362"/>
    </source>
</evidence>
<name>A0A7T5R4G1_9BACT</name>
<dbReference type="AlphaFoldDB" id="A0A7T5R4G1"/>
<dbReference type="Gene3D" id="3.40.1090.10">
    <property type="entry name" value="Cytosolic phospholipase A2 catalytic domain"/>
    <property type="match status" value="1"/>
</dbReference>
<dbReference type="EMBL" id="CP066681">
    <property type="protein sequence ID" value="QQG37239.1"/>
    <property type="molecule type" value="Genomic_DNA"/>
</dbReference>
<reference evidence="1 2" key="1">
    <citation type="submission" date="2020-07" db="EMBL/GenBank/DDBJ databases">
        <title>Huge and variable diversity of episymbiotic CPR bacteria and DPANN archaea in groundwater ecosystems.</title>
        <authorList>
            <person name="He C.Y."/>
            <person name="Keren R."/>
            <person name="Whittaker M."/>
            <person name="Farag I.F."/>
            <person name="Doudna J."/>
            <person name="Cate J.H.D."/>
            <person name="Banfield J.F."/>
        </authorList>
    </citation>
    <scope>NUCLEOTIDE SEQUENCE [LARGE SCALE GENOMIC DNA]</scope>
    <source>
        <strain evidence="1">NC_groundwater_70_Ag_B-0.1um_54_66</strain>
    </source>
</reference>
<proteinExistence type="predicted"/>
<protein>
    <recommendedName>
        <fullName evidence="3">PNPLA domain-containing protein</fullName>
    </recommendedName>
</protein>
<sequence length="543" mass="60986">MTQGHASDTDTIESRAKHTVLLKRRAIFHLYGQGGGVLGRIPILVGADIEKKIETPLGIAFQVKEGASTSGPLVAGISIPHPVDPHLPKYSCEQLDRRYVEDCPILFPEKPNRLYKMFAANAINIAERMIDPAKVKADQMFIDSIKKHCDALLVELPQEKAPLVYTLRDKSTKRWLTRADTQAALKICGRLGLPDSGDSKKKLLAYEPSSTTLELTARIGGLITKRSTSKHGELTTLFKRAAIASMDMVKRHWAPRESRMHDPDMRRTIFQEAMGDARISECIGSVYFAAFDTRRMTFLPFYARKTNLFDTGMNAPATTFPHDMKVWDAAMATSANLLAYPPHRTESGVIAADKATLHTSIFVISDIIRHKPEDADVISVTLGTGEYVTDDIDDDELFDHYAENNEIGNERILEEAKAYANTTANMAAANLIGEDNIFIISPRMSWRNEDEFLEFPSADITDATPENMEKIERRARQLITEEEKKINRICQMLADNLYLLGLMDKEKFDRVTDRLGVKAAMEKDLFIATHYPNVARYLHNQPA</sequence>
<gene>
    <name evidence="1" type="ORF">HYS17_05620</name>
</gene>